<organism evidence="1 2">
    <name type="scientific">Pseudoroseomonas cervicalis ATCC 49957</name>
    <dbReference type="NCBI Taxonomy" id="525371"/>
    <lineage>
        <taxon>Bacteria</taxon>
        <taxon>Pseudomonadati</taxon>
        <taxon>Pseudomonadota</taxon>
        <taxon>Alphaproteobacteria</taxon>
        <taxon>Acetobacterales</taxon>
        <taxon>Roseomonadaceae</taxon>
        <taxon>Roseomonas</taxon>
    </lineage>
</organism>
<dbReference type="HOGENOM" id="CLU_1417984_0_0_5"/>
<dbReference type="GO" id="GO:0016765">
    <property type="term" value="F:transferase activity, transferring alkyl or aryl (other than methyl) groups"/>
    <property type="evidence" value="ECO:0007669"/>
    <property type="project" value="UniProtKB-ARBA"/>
</dbReference>
<dbReference type="InterPro" id="IPR002060">
    <property type="entry name" value="Squ/phyt_synthse"/>
</dbReference>
<gene>
    <name evidence="1" type="primary">crtB</name>
    <name evidence="1" type="ORF">HMPREF0731_4557</name>
</gene>
<proteinExistence type="predicted"/>
<keyword evidence="2" id="KW-1185">Reference proteome</keyword>
<feature type="non-terminal residue" evidence="1">
    <location>
        <position position="191"/>
    </location>
</feature>
<feature type="non-terminal residue" evidence="1">
    <location>
        <position position="1"/>
    </location>
</feature>
<dbReference type="Pfam" id="PF00494">
    <property type="entry name" value="SQS_PSY"/>
    <property type="match status" value="1"/>
</dbReference>
<dbReference type="EMBL" id="ADVL01000881">
    <property type="protein sequence ID" value="EFH09224.1"/>
    <property type="molecule type" value="Genomic_DNA"/>
</dbReference>
<reference evidence="1 2" key="1">
    <citation type="submission" date="2010-04" db="EMBL/GenBank/DDBJ databases">
        <authorList>
            <person name="Qin X."/>
            <person name="Bachman B."/>
            <person name="Battles P."/>
            <person name="Bell A."/>
            <person name="Bess C."/>
            <person name="Bickham C."/>
            <person name="Chaboub L."/>
            <person name="Chen D."/>
            <person name="Coyle M."/>
            <person name="Deiros D.R."/>
            <person name="Dinh H."/>
            <person name="Forbes L."/>
            <person name="Fowler G."/>
            <person name="Francisco L."/>
            <person name="Fu Q."/>
            <person name="Gubbala S."/>
            <person name="Hale W."/>
            <person name="Han Y."/>
            <person name="Hemphill L."/>
            <person name="Highlander S.K."/>
            <person name="Hirani K."/>
            <person name="Hogues M."/>
            <person name="Jackson L."/>
            <person name="Jakkamsetti A."/>
            <person name="Javaid M."/>
            <person name="Jiang H."/>
            <person name="Korchina V."/>
            <person name="Kovar C."/>
            <person name="Lara F."/>
            <person name="Lee S."/>
            <person name="Mata R."/>
            <person name="Mathew T."/>
            <person name="Moen C."/>
            <person name="Morales K."/>
            <person name="Munidasa M."/>
            <person name="Nazareth L."/>
            <person name="Ngo R."/>
            <person name="Nguyen L."/>
            <person name="Okwuonu G."/>
            <person name="Ongeri F."/>
            <person name="Patil S."/>
            <person name="Petrosino J."/>
            <person name="Pham C."/>
            <person name="Pham P."/>
            <person name="Pu L.-L."/>
            <person name="Puazo M."/>
            <person name="Raj R."/>
            <person name="Reid J."/>
            <person name="Rouhana J."/>
            <person name="Saada N."/>
            <person name="Shang Y."/>
            <person name="Simmons D."/>
            <person name="Thornton R."/>
            <person name="Warren J."/>
            <person name="Weissenberger G."/>
            <person name="Zhang J."/>
            <person name="Zhang L."/>
            <person name="Zhou C."/>
            <person name="Zhu D."/>
            <person name="Muzny D."/>
            <person name="Worley K."/>
            <person name="Gibbs R."/>
        </authorList>
    </citation>
    <scope>NUCLEOTIDE SEQUENCE [LARGE SCALE GENOMIC DNA]</scope>
    <source>
        <strain evidence="1 2">ATCC 49957</strain>
    </source>
</reference>
<comment type="caution">
    <text evidence="1">The sequence shown here is derived from an EMBL/GenBank/DDBJ whole genome shotgun (WGS) entry which is preliminary data.</text>
</comment>
<dbReference type="SFLD" id="SFLDS00005">
    <property type="entry name" value="Isoprenoid_Synthase_Type_I"/>
    <property type="match status" value="1"/>
</dbReference>
<dbReference type="SUPFAM" id="SSF48576">
    <property type="entry name" value="Terpenoid synthases"/>
    <property type="match status" value="1"/>
</dbReference>
<dbReference type="AlphaFoldDB" id="D5RTZ5"/>
<accession>D5RTZ5</accession>
<dbReference type="RefSeq" id="WP_007006633.1">
    <property type="nucleotide sequence ID" value="NZ_GG771233.1"/>
</dbReference>
<keyword evidence="1" id="KW-0808">Transferase</keyword>
<dbReference type="EC" id="2.5.1.32" evidence="1"/>
<evidence type="ECO:0000313" key="1">
    <source>
        <dbReference type="EMBL" id="EFH09224.1"/>
    </source>
</evidence>
<dbReference type="Proteomes" id="UP000005324">
    <property type="component" value="Unassembled WGS sequence"/>
</dbReference>
<dbReference type="PANTHER" id="PTHR31480">
    <property type="entry name" value="BIFUNCTIONAL LYCOPENE CYCLASE/PHYTOENE SYNTHASE"/>
    <property type="match status" value="1"/>
</dbReference>
<dbReference type="InterPro" id="IPR008949">
    <property type="entry name" value="Isoprenoid_synthase_dom_sf"/>
</dbReference>
<name>D5RTZ5_9PROT</name>
<evidence type="ECO:0000313" key="2">
    <source>
        <dbReference type="Proteomes" id="UP000005324"/>
    </source>
</evidence>
<dbReference type="SFLD" id="SFLDG01018">
    <property type="entry name" value="Squalene/Phytoene_Synthase_Lik"/>
    <property type="match status" value="1"/>
</dbReference>
<dbReference type="Gene3D" id="1.10.600.10">
    <property type="entry name" value="Farnesyl Diphosphate Synthase"/>
    <property type="match status" value="1"/>
</dbReference>
<sequence>RSSFARGMAATRGPARRALYAVYAFCRAVDDIADGAMPEADKRAALAEWRRKLELPDCPLSRELAWARAEFTLPLAECRAMIDGMEADAGPCRRIADAAALDLYCRQVAGSVGALAVRIFGAAEAEPFGLALGRALQLVNVLRDLDEDAARDRIYVPEDALLAAGIGEGSARARIADPRLEGVALDLARRA</sequence>
<protein>
    <submittedName>
        <fullName evidence="1">Phytoene/squalene synthetase</fullName>
        <ecNumber evidence="1">2.5.1.32</ecNumber>
    </submittedName>
</protein>